<keyword evidence="6" id="KW-1185">Reference proteome</keyword>
<dbReference type="PROSITE" id="PS50109">
    <property type="entry name" value="HIS_KIN"/>
    <property type="match status" value="1"/>
</dbReference>
<dbReference type="Proteomes" id="UP000321083">
    <property type="component" value="Unassembled WGS sequence"/>
</dbReference>
<name>A0A5C6MB46_9PLAN</name>
<evidence type="ECO:0000256" key="1">
    <source>
        <dbReference type="ARBA" id="ARBA00000085"/>
    </source>
</evidence>
<dbReference type="PRINTS" id="PR00344">
    <property type="entry name" value="BCTRLSENSOR"/>
</dbReference>
<comment type="catalytic activity">
    <reaction evidence="1">
        <text>ATP + protein L-histidine = ADP + protein N-phospho-L-histidine.</text>
        <dbReference type="EC" id="2.7.13.3"/>
    </reaction>
</comment>
<evidence type="ECO:0000256" key="2">
    <source>
        <dbReference type="ARBA" id="ARBA00012438"/>
    </source>
</evidence>
<dbReference type="InterPro" id="IPR003594">
    <property type="entry name" value="HATPase_dom"/>
</dbReference>
<dbReference type="EC" id="2.7.13.3" evidence="2"/>
<evidence type="ECO:0000313" key="6">
    <source>
        <dbReference type="Proteomes" id="UP000321083"/>
    </source>
</evidence>
<dbReference type="PANTHER" id="PTHR43065">
    <property type="entry name" value="SENSOR HISTIDINE KINASE"/>
    <property type="match status" value="1"/>
</dbReference>
<evidence type="ECO:0000313" key="5">
    <source>
        <dbReference type="EMBL" id="TWW11325.1"/>
    </source>
</evidence>
<reference evidence="5 6" key="1">
    <citation type="submission" date="2019-08" db="EMBL/GenBank/DDBJ databases">
        <title>100 year-old enigma solved: identification of Planctomyces bekefii, the type genus and species of the phylum Planctomycetes.</title>
        <authorList>
            <person name="Svetlana D.N."/>
            <person name="Overmann J."/>
        </authorList>
    </citation>
    <scope>NUCLEOTIDE SEQUENCE [LARGE SCALE GENOMIC DNA]</scope>
    <source>
        <strain evidence="5">Phe10_nw2017</strain>
    </source>
</reference>
<gene>
    <name evidence="5" type="ORF">E3A20_04940</name>
</gene>
<dbReference type="EMBL" id="SRHE01000060">
    <property type="protein sequence ID" value="TWW11325.1"/>
    <property type="molecule type" value="Genomic_DNA"/>
</dbReference>
<dbReference type="InterPro" id="IPR003661">
    <property type="entry name" value="HisK_dim/P_dom"/>
</dbReference>
<dbReference type="SUPFAM" id="SSF55874">
    <property type="entry name" value="ATPase domain of HSP90 chaperone/DNA topoisomerase II/histidine kinase"/>
    <property type="match status" value="1"/>
</dbReference>
<evidence type="ECO:0000256" key="3">
    <source>
        <dbReference type="ARBA" id="ARBA00022553"/>
    </source>
</evidence>
<dbReference type="SMART" id="SM00387">
    <property type="entry name" value="HATPase_c"/>
    <property type="match status" value="1"/>
</dbReference>
<dbReference type="PANTHER" id="PTHR43065:SF42">
    <property type="entry name" value="TWO-COMPONENT SENSOR PPRA"/>
    <property type="match status" value="1"/>
</dbReference>
<dbReference type="AlphaFoldDB" id="A0A5C6MB46"/>
<accession>A0A5C6MB46</accession>
<dbReference type="InterPro" id="IPR036890">
    <property type="entry name" value="HATPase_C_sf"/>
</dbReference>
<evidence type="ECO:0000259" key="4">
    <source>
        <dbReference type="PROSITE" id="PS50109"/>
    </source>
</evidence>
<dbReference type="InterPro" id="IPR004358">
    <property type="entry name" value="Sig_transdc_His_kin-like_C"/>
</dbReference>
<reference evidence="5 6" key="2">
    <citation type="submission" date="2019-08" db="EMBL/GenBank/DDBJ databases">
        <authorList>
            <person name="Henke P."/>
        </authorList>
    </citation>
    <scope>NUCLEOTIDE SEQUENCE [LARGE SCALE GENOMIC DNA]</scope>
    <source>
        <strain evidence="5">Phe10_nw2017</strain>
    </source>
</reference>
<dbReference type="InterPro" id="IPR005467">
    <property type="entry name" value="His_kinase_dom"/>
</dbReference>
<keyword evidence="3" id="KW-0597">Phosphoprotein</keyword>
<organism evidence="5 6">
    <name type="scientific">Planctomyces bekefii</name>
    <dbReference type="NCBI Taxonomy" id="1653850"/>
    <lineage>
        <taxon>Bacteria</taxon>
        <taxon>Pseudomonadati</taxon>
        <taxon>Planctomycetota</taxon>
        <taxon>Planctomycetia</taxon>
        <taxon>Planctomycetales</taxon>
        <taxon>Planctomycetaceae</taxon>
        <taxon>Planctomyces</taxon>
    </lineage>
</organism>
<dbReference type="GO" id="GO:0000155">
    <property type="term" value="F:phosphorelay sensor kinase activity"/>
    <property type="evidence" value="ECO:0007669"/>
    <property type="project" value="InterPro"/>
</dbReference>
<dbReference type="Pfam" id="PF02518">
    <property type="entry name" value="HATPase_c"/>
    <property type="match status" value="1"/>
</dbReference>
<feature type="non-terminal residue" evidence="5">
    <location>
        <position position="1"/>
    </location>
</feature>
<feature type="domain" description="Histidine kinase" evidence="4">
    <location>
        <begin position="1"/>
        <end position="205"/>
    </location>
</feature>
<sequence length="222" mass="23662">DLLLNEVRPPRPVADGLQQIDRAGRRAAELTKQLLQFARREPQQEAVVDLVAVVSAGLRLMKPALKKSTQIVWNAPDVQLLVPMDGLHLDQILLNLLLNADLAMATGGTIELRIWEAGAGQSAAEGVICEGRSVVLTVTDQGCGMSEETLSRVFDPFFSTRGPAAGTGLGLSLVYGLMRQCGGQIHLSSVVDRGTTVTLVFPSAAESWLEVERVSSGGACMS</sequence>
<protein>
    <recommendedName>
        <fullName evidence="2">histidine kinase</fullName>
        <ecNumber evidence="2">2.7.13.3</ecNumber>
    </recommendedName>
</protein>
<dbReference type="Gene3D" id="3.30.565.10">
    <property type="entry name" value="Histidine kinase-like ATPase, C-terminal domain"/>
    <property type="match status" value="1"/>
</dbReference>
<comment type="caution">
    <text evidence="5">The sequence shown here is derived from an EMBL/GenBank/DDBJ whole genome shotgun (WGS) entry which is preliminary data.</text>
</comment>
<dbReference type="CDD" id="cd00082">
    <property type="entry name" value="HisKA"/>
    <property type="match status" value="1"/>
</dbReference>
<proteinExistence type="predicted"/>